<dbReference type="SMART" id="SM00275">
    <property type="entry name" value="G_alpha"/>
    <property type="match status" value="1"/>
</dbReference>
<dbReference type="EMBL" id="JARJCM010000071">
    <property type="protein sequence ID" value="KAJ7032672.1"/>
    <property type="molecule type" value="Genomic_DNA"/>
</dbReference>
<dbReference type="SUPFAM" id="SSF47895">
    <property type="entry name" value="Transducin (alpha subunit), insertion domain"/>
    <property type="match status" value="1"/>
</dbReference>
<sequence>MTPNRTPRWFGSPANFDAATARSNEIDEQLKKERVTIRGTRFIALFGAPGAGRSTFLRQAKLHGSGYNTQEREELGISIQTTVISAIRLILEGASIPDDPTVQLALSSFLEATEPGSDTTNSSVQDQSLLAYRIQELLAVRLIKEVIEASPQYQADSSLQYTMGPIPRIMTSRYTPTDIDILRGKFPPAPPIVEIPFKPPGAWNESPLQTTLVSVRRDNGLQRKWLTLVGEVEAIIFLVDLSRYDQTEYLSETEEELNCIRAAMREFESICNVPLMRFASAIVVFNKFDLFTEQLTRVPFTECFPEYTGPNEPAAAVEYCTDRFQALYCVFGVRQRNIRTWCTNCLDVDQTGVTLQEIMRSIVRLRLHVVWEV</sequence>
<evidence type="ECO:0000313" key="7">
    <source>
        <dbReference type="EMBL" id="KAJ7032672.1"/>
    </source>
</evidence>
<keyword evidence="4" id="KW-0807">Transducer</keyword>
<evidence type="ECO:0000256" key="1">
    <source>
        <dbReference type="ARBA" id="ARBA00022723"/>
    </source>
</evidence>
<feature type="binding site" evidence="6">
    <location>
        <position position="54"/>
    </location>
    <ligand>
        <name>Mg(2+)</name>
        <dbReference type="ChEBI" id="CHEBI:18420"/>
    </ligand>
</feature>
<evidence type="ECO:0000256" key="2">
    <source>
        <dbReference type="ARBA" id="ARBA00022741"/>
    </source>
</evidence>
<comment type="caution">
    <text evidence="7">The sequence shown here is derived from an EMBL/GenBank/DDBJ whole genome shotgun (WGS) entry which is preliminary data.</text>
</comment>
<proteinExistence type="predicted"/>
<dbReference type="InterPro" id="IPR001019">
    <property type="entry name" value="Gprotein_alpha_su"/>
</dbReference>
<evidence type="ECO:0000256" key="3">
    <source>
        <dbReference type="ARBA" id="ARBA00023134"/>
    </source>
</evidence>
<dbReference type="GO" id="GO:0031683">
    <property type="term" value="F:G-protein beta/gamma-subunit complex binding"/>
    <property type="evidence" value="ECO:0007669"/>
    <property type="project" value="InterPro"/>
</dbReference>
<dbReference type="GO" id="GO:0005525">
    <property type="term" value="F:GTP binding"/>
    <property type="evidence" value="ECO:0007669"/>
    <property type="project" value="UniProtKB-KW"/>
</dbReference>
<evidence type="ECO:0000256" key="6">
    <source>
        <dbReference type="PIRSR" id="PIRSR601019-2"/>
    </source>
</evidence>
<dbReference type="InterPro" id="IPR011025">
    <property type="entry name" value="GproteinA_insert"/>
</dbReference>
<dbReference type="GO" id="GO:0005737">
    <property type="term" value="C:cytoplasm"/>
    <property type="evidence" value="ECO:0007669"/>
    <property type="project" value="TreeGrafter"/>
</dbReference>
<name>A0AAD6SSL1_9AGAR</name>
<keyword evidence="2 5" id="KW-0547">Nucleotide-binding</keyword>
<protein>
    <submittedName>
        <fullName evidence="7">Guanine nucleotide binding protein, alpha subunit</fullName>
    </submittedName>
</protein>
<keyword evidence="6" id="KW-0460">Magnesium</keyword>
<keyword evidence="8" id="KW-1185">Reference proteome</keyword>
<reference evidence="7" key="1">
    <citation type="submission" date="2023-03" db="EMBL/GenBank/DDBJ databases">
        <title>Massive genome expansion in bonnet fungi (Mycena s.s.) driven by repeated elements and novel gene families across ecological guilds.</title>
        <authorList>
            <consortium name="Lawrence Berkeley National Laboratory"/>
            <person name="Harder C.B."/>
            <person name="Miyauchi S."/>
            <person name="Viragh M."/>
            <person name="Kuo A."/>
            <person name="Thoen E."/>
            <person name="Andreopoulos B."/>
            <person name="Lu D."/>
            <person name="Skrede I."/>
            <person name="Drula E."/>
            <person name="Henrissat B."/>
            <person name="Morin E."/>
            <person name="Kohler A."/>
            <person name="Barry K."/>
            <person name="LaButti K."/>
            <person name="Morin E."/>
            <person name="Salamov A."/>
            <person name="Lipzen A."/>
            <person name="Mereny Z."/>
            <person name="Hegedus B."/>
            <person name="Baldrian P."/>
            <person name="Stursova M."/>
            <person name="Weitz H."/>
            <person name="Taylor A."/>
            <person name="Grigoriev I.V."/>
            <person name="Nagy L.G."/>
            <person name="Martin F."/>
            <person name="Kauserud H."/>
        </authorList>
    </citation>
    <scope>NUCLEOTIDE SEQUENCE</scope>
    <source>
        <strain evidence="7">CBHHK200</strain>
    </source>
</reference>
<dbReference type="GO" id="GO:0007188">
    <property type="term" value="P:adenylate cyclase-modulating G protein-coupled receptor signaling pathway"/>
    <property type="evidence" value="ECO:0007669"/>
    <property type="project" value="TreeGrafter"/>
</dbReference>
<dbReference type="GO" id="GO:0003924">
    <property type="term" value="F:GTPase activity"/>
    <property type="evidence" value="ECO:0007669"/>
    <property type="project" value="InterPro"/>
</dbReference>
<evidence type="ECO:0000256" key="5">
    <source>
        <dbReference type="PIRSR" id="PIRSR601019-1"/>
    </source>
</evidence>
<feature type="binding site" evidence="5">
    <location>
        <begin position="286"/>
        <end position="289"/>
    </location>
    <ligand>
        <name>GTP</name>
        <dbReference type="ChEBI" id="CHEBI:37565"/>
    </ligand>
</feature>
<dbReference type="Gene3D" id="3.40.50.300">
    <property type="entry name" value="P-loop containing nucleotide triphosphate hydrolases"/>
    <property type="match status" value="1"/>
</dbReference>
<dbReference type="GO" id="GO:0046872">
    <property type="term" value="F:metal ion binding"/>
    <property type="evidence" value="ECO:0007669"/>
    <property type="project" value="UniProtKB-KW"/>
</dbReference>
<keyword evidence="1 6" id="KW-0479">Metal-binding</keyword>
<dbReference type="Proteomes" id="UP001218188">
    <property type="component" value="Unassembled WGS sequence"/>
</dbReference>
<evidence type="ECO:0000313" key="8">
    <source>
        <dbReference type="Proteomes" id="UP001218188"/>
    </source>
</evidence>
<gene>
    <name evidence="7" type="ORF">C8F04DRAFT_650579</name>
</gene>
<keyword evidence="3 5" id="KW-0342">GTP-binding</keyword>
<dbReference type="PROSITE" id="PS51882">
    <property type="entry name" value="G_ALPHA"/>
    <property type="match status" value="1"/>
</dbReference>
<dbReference type="AlphaFoldDB" id="A0AAD6SSL1"/>
<accession>A0AAD6SSL1</accession>
<dbReference type="PANTHER" id="PTHR10218:SF302">
    <property type="entry name" value="GUANINE NUCLEOTIDE-BINDING PROTEIN ALPHA-5 SUBUNIT"/>
    <property type="match status" value="1"/>
</dbReference>
<dbReference type="PRINTS" id="PR00318">
    <property type="entry name" value="GPROTEINA"/>
</dbReference>
<dbReference type="FunFam" id="3.40.50.300:FF:000720">
    <property type="entry name" value="Guanine nucleotide-binding protein G(k) subunit alpha"/>
    <property type="match status" value="1"/>
</dbReference>
<organism evidence="7 8">
    <name type="scientific">Mycena alexandri</name>
    <dbReference type="NCBI Taxonomy" id="1745969"/>
    <lineage>
        <taxon>Eukaryota</taxon>
        <taxon>Fungi</taxon>
        <taxon>Dikarya</taxon>
        <taxon>Basidiomycota</taxon>
        <taxon>Agaricomycotina</taxon>
        <taxon>Agaricomycetes</taxon>
        <taxon>Agaricomycetidae</taxon>
        <taxon>Agaricales</taxon>
        <taxon>Marasmiineae</taxon>
        <taxon>Mycenaceae</taxon>
        <taxon>Mycena</taxon>
    </lineage>
</organism>
<dbReference type="InterPro" id="IPR027417">
    <property type="entry name" value="P-loop_NTPase"/>
</dbReference>
<dbReference type="GO" id="GO:0005834">
    <property type="term" value="C:heterotrimeric G-protein complex"/>
    <property type="evidence" value="ECO:0007669"/>
    <property type="project" value="TreeGrafter"/>
</dbReference>
<dbReference type="PANTHER" id="PTHR10218">
    <property type="entry name" value="GTP-BINDING PROTEIN ALPHA SUBUNIT"/>
    <property type="match status" value="1"/>
</dbReference>
<evidence type="ECO:0000256" key="4">
    <source>
        <dbReference type="ARBA" id="ARBA00023224"/>
    </source>
</evidence>
<dbReference type="GO" id="GO:0001664">
    <property type="term" value="F:G protein-coupled receptor binding"/>
    <property type="evidence" value="ECO:0007669"/>
    <property type="project" value="TreeGrafter"/>
</dbReference>
<dbReference type="Gene3D" id="1.10.400.10">
    <property type="entry name" value="GI Alpha 1, domain 2-like"/>
    <property type="match status" value="1"/>
</dbReference>
<dbReference type="SUPFAM" id="SSF52540">
    <property type="entry name" value="P-loop containing nucleoside triphosphate hydrolases"/>
    <property type="match status" value="1"/>
</dbReference>
<dbReference type="Pfam" id="PF00503">
    <property type="entry name" value="G-alpha"/>
    <property type="match status" value="1"/>
</dbReference>